<keyword evidence="2" id="KW-0813">Transport</keyword>
<evidence type="ECO:0000256" key="8">
    <source>
        <dbReference type="SAM" id="Phobius"/>
    </source>
</evidence>
<proteinExistence type="predicted"/>
<dbReference type="PANTHER" id="PTHR11003">
    <property type="entry name" value="POTASSIUM CHANNEL, SUBFAMILY K"/>
    <property type="match status" value="1"/>
</dbReference>
<dbReference type="Gene3D" id="1.10.287.70">
    <property type="match status" value="1"/>
</dbReference>
<organism evidence="10 11">
    <name type="scientific">Gemmobacter aquaticus</name>
    <dbReference type="NCBI Taxonomy" id="490185"/>
    <lineage>
        <taxon>Bacteria</taxon>
        <taxon>Pseudomonadati</taxon>
        <taxon>Pseudomonadota</taxon>
        <taxon>Alphaproteobacteria</taxon>
        <taxon>Rhodobacterales</taxon>
        <taxon>Paracoccaceae</taxon>
        <taxon>Gemmobacter</taxon>
    </lineage>
</organism>
<keyword evidence="6 8" id="KW-0472">Membrane</keyword>
<keyword evidence="5" id="KW-0406">Ion transport</keyword>
<evidence type="ECO:0000256" key="2">
    <source>
        <dbReference type="ARBA" id="ARBA00022448"/>
    </source>
</evidence>
<evidence type="ECO:0000256" key="7">
    <source>
        <dbReference type="ARBA" id="ARBA00023303"/>
    </source>
</evidence>
<dbReference type="GO" id="GO:0022841">
    <property type="term" value="F:potassium ion leak channel activity"/>
    <property type="evidence" value="ECO:0007669"/>
    <property type="project" value="TreeGrafter"/>
</dbReference>
<keyword evidence="11" id="KW-1185">Reference proteome</keyword>
<dbReference type="AlphaFoldDB" id="A0A917YFZ0"/>
<dbReference type="SUPFAM" id="SSF81324">
    <property type="entry name" value="Voltage-gated potassium channels"/>
    <property type="match status" value="1"/>
</dbReference>
<dbReference type="Pfam" id="PF07885">
    <property type="entry name" value="Ion_trans_2"/>
    <property type="match status" value="1"/>
</dbReference>
<reference evidence="10 11" key="1">
    <citation type="journal article" date="2014" name="Int. J. Syst. Evol. Microbiol.">
        <title>Complete genome sequence of Corynebacterium casei LMG S-19264T (=DSM 44701T), isolated from a smear-ripened cheese.</title>
        <authorList>
            <consortium name="US DOE Joint Genome Institute (JGI-PGF)"/>
            <person name="Walter F."/>
            <person name="Albersmeier A."/>
            <person name="Kalinowski J."/>
            <person name="Ruckert C."/>
        </authorList>
    </citation>
    <scope>NUCLEOTIDE SEQUENCE [LARGE SCALE GENOMIC DNA]</scope>
    <source>
        <strain evidence="10 11">CGMCC 1.7029</strain>
    </source>
</reference>
<evidence type="ECO:0000313" key="11">
    <source>
        <dbReference type="Proteomes" id="UP000598196"/>
    </source>
</evidence>
<evidence type="ECO:0000259" key="9">
    <source>
        <dbReference type="Pfam" id="PF07885"/>
    </source>
</evidence>
<evidence type="ECO:0000256" key="5">
    <source>
        <dbReference type="ARBA" id="ARBA00023065"/>
    </source>
</evidence>
<feature type="transmembrane region" description="Helical" evidence="8">
    <location>
        <begin position="26"/>
        <end position="45"/>
    </location>
</feature>
<gene>
    <name evidence="10" type="ORF">GCM10010991_02160</name>
</gene>
<name>A0A917YFZ0_9RHOB</name>
<evidence type="ECO:0000256" key="6">
    <source>
        <dbReference type="ARBA" id="ARBA00023136"/>
    </source>
</evidence>
<dbReference type="GO" id="GO:0030322">
    <property type="term" value="P:stabilization of membrane potential"/>
    <property type="evidence" value="ECO:0007669"/>
    <property type="project" value="TreeGrafter"/>
</dbReference>
<keyword evidence="7 10" id="KW-0407">Ion channel</keyword>
<sequence>MRNLFVAYIEISRALHMAFRAPRVQALLLISALVAGAGTLGFWLIEGWGVLDAFYFSVVSMATVGYGDLAPRTIPGKLFTVAFLVVGIGIFVLTVSTLAEAVIRALQEQRKKD</sequence>
<dbReference type="GO" id="GO:0005886">
    <property type="term" value="C:plasma membrane"/>
    <property type="evidence" value="ECO:0007669"/>
    <property type="project" value="TreeGrafter"/>
</dbReference>
<dbReference type="GO" id="GO:0015271">
    <property type="term" value="F:outward rectifier potassium channel activity"/>
    <property type="evidence" value="ECO:0007669"/>
    <property type="project" value="TreeGrafter"/>
</dbReference>
<feature type="transmembrane region" description="Helical" evidence="8">
    <location>
        <begin position="78"/>
        <end position="103"/>
    </location>
</feature>
<dbReference type="InterPro" id="IPR003280">
    <property type="entry name" value="2pore_dom_K_chnl"/>
</dbReference>
<feature type="domain" description="Potassium channel" evidence="9">
    <location>
        <begin position="32"/>
        <end position="103"/>
    </location>
</feature>
<evidence type="ECO:0000256" key="3">
    <source>
        <dbReference type="ARBA" id="ARBA00022692"/>
    </source>
</evidence>
<keyword evidence="4 8" id="KW-1133">Transmembrane helix</keyword>
<evidence type="ECO:0000313" key="10">
    <source>
        <dbReference type="EMBL" id="GGO24128.1"/>
    </source>
</evidence>
<dbReference type="EMBL" id="BMLP01000001">
    <property type="protein sequence ID" value="GGO24128.1"/>
    <property type="molecule type" value="Genomic_DNA"/>
</dbReference>
<dbReference type="InterPro" id="IPR013099">
    <property type="entry name" value="K_chnl_dom"/>
</dbReference>
<dbReference type="RefSeq" id="WP_146285977.1">
    <property type="nucleotide sequence ID" value="NZ_BMLP01000001.1"/>
</dbReference>
<protein>
    <submittedName>
        <fullName evidence="10">Potassium channel protein</fullName>
    </submittedName>
</protein>
<keyword evidence="3 8" id="KW-0812">Transmembrane</keyword>
<evidence type="ECO:0000256" key="1">
    <source>
        <dbReference type="ARBA" id="ARBA00004141"/>
    </source>
</evidence>
<dbReference type="OrthoDB" id="9799090at2"/>
<evidence type="ECO:0000256" key="4">
    <source>
        <dbReference type="ARBA" id="ARBA00022989"/>
    </source>
</evidence>
<dbReference type="PANTHER" id="PTHR11003:SF291">
    <property type="entry name" value="IP11374P"/>
    <property type="match status" value="1"/>
</dbReference>
<accession>A0A917YFZ0</accession>
<dbReference type="Proteomes" id="UP000598196">
    <property type="component" value="Unassembled WGS sequence"/>
</dbReference>
<comment type="caution">
    <text evidence="10">The sequence shown here is derived from an EMBL/GenBank/DDBJ whole genome shotgun (WGS) entry which is preliminary data.</text>
</comment>
<comment type="subcellular location">
    <subcellularLocation>
        <location evidence="1">Membrane</location>
        <topology evidence="1">Multi-pass membrane protein</topology>
    </subcellularLocation>
</comment>